<organism evidence="1 2">
    <name type="scientific">Granulibacter bethesdensis</name>
    <dbReference type="NCBI Taxonomy" id="364410"/>
    <lineage>
        <taxon>Bacteria</taxon>
        <taxon>Pseudomonadati</taxon>
        <taxon>Pseudomonadota</taxon>
        <taxon>Alphaproteobacteria</taxon>
        <taxon>Acetobacterales</taxon>
        <taxon>Acetobacteraceae</taxon>
        <taxon>Granulibacter</taxon>
    </lineage>
</organism>
<name>A0AAC9P7T4_9PROT</name>
<dbReference type="AlphaFoldDB" id="A0AAC9P7T4"/>
<evidence type="ECO:0000313" key="1">
    <source>
        <dbReference type="EMBL" id="APH53450.1"/>
    </source>
</evidence>
<reference evidence="2" key="1">
    <citation type="submission" date="2016-11" db="EMBL/GenBank/DDBJ databases">
        <title>Comparative genomic and phenotypic analysis of Granulibacter bethesdensis clinical isolates from patients with chronic granulomatous disease.</title>
        <authorList>
            <person name="Zarember K.A."/>
            <person name="Porcella S.F."/>
            <person name="Chu J."/>
            <person name="Ding L."/>
            <person name="Dahlstrom E."/>
            <person name="Barbian K."/>
            <person name="Martens C."/>
            <person name="Sykora L."/>
            <person name="Kramer S."/>
            <person name="Pettinato A.M."/>
            <person name="Hong H."/>
            <person name="Wald G."/>
            <person name="Berg L.J."/>
            <person name="Rogge L.S."/>
            <person name="Greenberg D.E."/>
            <person name="Falcone E.L."/>
            <person name="Neves J.F."/>
            <person name="Simoes M.J."/>
            <person name="Casal M."/>
            <person name="Rodriguez-Lopez F.C."/>
            <person name="Zelazny A."/>
            <person name="Gallin J.I."/>
            <person name="Holland S.M."/>
        </authorList>
    </citation>
    <scope>NUCLEOTIDE SEQUENCE [LARGE SCALE GENOMIC DNA]</scope>
    <source>
        <strain evidence="2">NIH9.1</strain>
    </source>
</reference>
<dbReference type="Proteomes" id="UP000182373">
    <property type="component" value="Chromosome"/>
</dbReference>
<evidence type="ECO:0000313" key="2">
    <source>
        <dbReference type="Proteomes" id="UP000182373"/>
    </source>
</evidence>
<gene>
    <name evidence="1" type="ORF">GbCGDNIH9_0227</name>
</gene>
<sequence length="111" mass="12164">MMITGTLYDGEGIRLEGNGPDLSPAWVDDMPFKILLQNSDEQNPEMLKEDRYWYLAKEGNAPVVVPKHYVEMLAGHLKSGKKLAVISDDPESASGICNMILLICRSPGGTA</sequence>
<dbReference type="EMBL" id="CP018191">
    <property type="protein sequence ID" value="APH53450.1"/>
    <property type="molecule type" value="Genomic_DNA"/>
</dbReference>
<accession>A0AAC9P7T4</accession>
<proteinExistence type="predicted"/>
<protein>
    <submittedName>
        <fullName evidence="1">Uncharacterized protein</fullName>
    </submittedName>
</protein>